<dbReference type="EMBL" id="AMZH03008011">
    <property type="protein sequence ID" value="RRT59917.1"/>
    <property type="molecule type" value="Genomic_DNA"/>
</dbReference>
<evidence type="ECO:0000313" key="3">
    <source>
        <dbReference type="Proteomes" id="UP000287651"/>
    </source>
</evidence>
<reference evidence="2 3" key="1">
    <citation type="journal article" date="2014" name="Agronomy (Basel)">
        <title>A Draft Genome Sequence for Ensete ventricosum, the Drought-Tolerant Tree Against Hunger.</title>
        <authorList>
            <person name="Harrison J."/>
            <person name="Moore K.A."/>
            <person name="Paszkiewicz K."/>
            <person name="Jones T."/>
            <person name="Grant M."/>
            <person name="Ambacheew D."/>
            <person name="Muzemil S."/>
            <person name="Studholme D.J."/>
        </authorList>
    </citation>
    <scope>NUCLEOTIDE SEQUENCE [LARGE SCALE GENOMIC DNA]</scope>
</reference>
<feature type="region of interest" description="Disordered" evidence="1">
    <location>
        <begin position="39"/>
        <end position="69"/>
    </location>
</feature>
<accession>A0A426Z7F5</accession>
<sequence>MLFMRTTIGHPNITRKEKKRMEIVVTYFDGVLEQEIVLRNPLRQRRESSHPWRSPASKRGPRGSGSRAA</sequence>
<dbReference type="AlphaFoldDB" id="A0A426Z7F5"/>
<name>A0A426Z7F5_ENSVE</name>
<protein>
    <submittedName>
        <fullName evidence="2">Uncharacterized protein</fullName>
    </submittedName>
</protein>
<comment type="caution">
    <text evidence="2">The sequence shown here is derived from an EMBL/GenBank/DDBJ whole genome shotgun (WGS) entry which is preliminary data.</text>
</comment>
<gene>
    <name evidence="2" type="ORF">B296_00045431</name>
</gene>
<proteinExistence type="predicted"/>
<evidence type="ECO:0000256" key="1">
    <source>
        <dbReference type="SAM" id="MobiDB-lite"/>
    </source>
</evidence>
<dbReference type="Proteomes" id="UP000287651">
    <property type="component" value="Unassembled WGS sequence"/>
</dbReference>
<organism evidence="2 3">
    <name type="scientific">Ensete ventricosum</name>
    <name type="common">Abyssinian banana</name>
    <name type="synonym">Musa ensete</name>
    <dbReference type="NCBI Taxonomy" id="4639"/>
    <lineage>
        <taxon>Eukaryota</taxon>
        <taxon>Viridiplantae</taxon>
        <taxon>Streptophyta</taxon>
        <taxon>Embryophyta</taxon>
        <taxon>Tracheophyta</taxon>
        <taxon>Spermatophyta</taxon>
        <taxon>Magnoliopsida</taxon>
        <taxon>Liliopsida</taxon>
        <taxon>Zingiberales</taxon>
        <taxon>Musaceae</taxon>
        <taxon>Ensete</taxon>
    </lineage>
</organism>
<evidence type="ECO:0000313" key="2">
    <source>
        <dbReference type="EMBL" id="RRT59917.1"/>
    </source>
</evidence>